<dbReference type="InterPro" id="IPR017452">
    <property type="entry name" value="GPCR_Rhodpsn_7TM"/>
</dbReference>
<dbReference type="GO" id="GO:0004930">
    <property type="term" value="F:G protein-coupled receptor activity"/>
    <property type="evidence" value="ECO:0007669"/>
    <property type="project" value="UniProtKB-KW"/>
</dbReference>
<keyword evidence="9 10" id="KW-0807">Transducer</keyword>
<dbReference type="Proteomes" id="UP000005408">
    <property type="component" value="Unassembled WGS sequence"/>
</dbReference>
<reference evidence="13" key="1">
    <citation type="submission" date="2022-08" db="UniProtKB">
        <authorList>
            <consortium name="EnsemblMetazoa"/>
        </authorList>
    </citation>
    <scope>IDENTIFICATION</scope>
    <source>
        <strain evidence="13">05x7-T-G4-1.051#20</strain>
    </source>
</reference>
<feature type="transmembrane region" description="Helical" evidence="11">
    <location>
        <begin position="111"/>
        <end position="131"/>
    </location>
</feature>
<evidence type="ECO:0000313" key="14">
    <source>
        <dbReference type="Proteomes" id="UP000005408"/>
    </source>
</evidence>
<feature type="domain" description="G-protein coupled receptors family 1 profile" evidence="12">
    <location>
        <begin position="88"/>
        <end position="342"/>
    </location>
</feature>
<dbReference type="SUPFAM" id="SSF81321">
    <property type="entry name" value="Family A G protein-coupled receptor-like"/>
    <property type="match status" value="1"/>
</dbReference>
<feature type="transmembrane region" description="Helical" evidence="11">
    <location>
        <begin position="326"/>
        <end position="345"/>
    </location>
</feature>
<evidence type="ECO:0000256" key="7">
    <source>
        <dbReference type="ARBA" id="ARBA00023170"/>
    </source>
</evidence>
<dbReference type="EnsemblMetazoa" id="G569.5">
    <property type="protein sequence ID" value="G569.5:cds"/>
    <property type="gene ID" value="G569"/>
</dbReference>
<dbReference type="GO" id="GO:0007189">
    <property type="term" value="P:adenylate cyclase-activating G protein-coupled receptor signaling pathway"/>
    <property type="evidence" value="ECO:0007669"/>
    <property type="project" value="TreeGrafter"/>
</dbReference>
<feature type="transmembrane region" description="Helical" evidence="11">
    <location>
        <begin position="151"/>
        <end position="170"/>
    </location>
</feature>
<feature type="transmembrane region" description="Helical" evidence="11">
    <location>
        <begin position="285"/>
        <end position="314"/>
    </location>
</feature>
<evidence type="ECO:0000313" key="13">
    <source>
        <dbReference type="EnsemblMetazoa" id="G569.5:cds"/>
    </source>
</evidence>
<evidence type="ECO:0000256" key="3">
    <source>
        <dbReference type="ARBA" id="ARBA00022692"/>
    </source>
</evidence>
<keyword evidence="4 11" id="KW-1133">Transmembrane helix</keyword>
<dbReference type="GO" id="GO:0005886">
    <property type="term" value="C:plasma membrane"/>
    <property type="evidence" value="ECO:0007669"/>
    <property type="project" value="UniProtKB-SubCell"/>
</dbReference>
<dbReference type="InterPro" id="IPR008365">
    <property type="entry name" value="Prostanoid_rcpt"/>
</dbReference>
<keyword evidence="7 10" id="KW-0675">Receptor</keyword>
<feature type="transmembrane region" description="Helical" evidence="11">
    <location>
        <begin position="78"/>
        <end position="99"/>
    </location>
</feature>
<dbReference type="AlphaFoldDB" id="A0A8W8N7U6"/>
<keyword evidence="8" id="KW-0325">Glycoprotein</keyword>
<feature type="transmembrane region" description="Helical" evidence="11">
    <location>
        <begin position="191"/>
        <end position="220"/>
    </location>
</feature>
<dbReference type="PROSITE" id="PS00237">
    <property type="entry name" value="G_PROTEIN_RECEP_F1_1"/>
    <property type="match status" value="1"/>
</dbReference>
<dbReference type="InterPro" id="IPR000276">
    <property type="entry name" value="GPCR_Rhodpsn"/>
</dbReference>
<protein>
    <recommendedName>
        <fullName evidence="12">G-protein coupled receptors family 1 profile domain-containing protein</fullName>
    </recommendedName>
</protein>
<evidence type="ECO:0000256" key="5">
    <source>
        <dbReference type="ARBA" id="ARBA00023040"/>
    </source>
</evidence>
<keyword evidence="3 10" id="KW-0812">Transmembrane</keyword>
<keyword evidence="6 11" id="KW-0472">Membrane</keyword>
<evidence type="ECO:0000259" key="12">
    <source>
        <dbReference type="PROSITE" id="PS50262"/>
    </source>
</evidence>
<evidence type="ECO:0000256" key="9">
    <source>
        <dbReference type="ARBA" id="ARBA00023224"/>
    </source>
</evidence>
<keyword evidence="2" id="KW-1003">Cell membrane</keyword>
<dbReference type="PRINTS" id="PR01788">
    <property type="entry name" value="PROSTANOIDR"/>
</dbReference>
<evidence type="ECO:0000256" key="4">
    <source>
        <dbReference type="ARBA" id="ARBA00022989"/>
    </source>
</evidence>
<organism evidence="13 14">
    <name type="scientific">Magallana gigas</name>
    <name type="common">Pacific oyster</name>
    <name type="synonym">Crassostrea gigas</name>
    <dbReference type="NCBI Taxonomy" id="29159"/>
    <lineage>
        <taxon>Eukaryota</taxon>
        <taxon>Metazoa</taxon>
        <taxon>Spiralia</taxon>
        <taxon>Lophotrochozoa</taxon>
        <taxon>Mollusca</taxon>
        <taxon>Bivalvia</taxon>
        <taxon>Autobranchia</taxon>
        <taxon>Pteriomorphia</taxon>
        <taxon>Ostreida</taxon>
        <taxon>Ostreoidea</taxon>
        <taxon>Ostreidae</taxon>
        <taxon>Magallana</taxon>
    </lineage>
</organism>
<evidence type="ECO:0000256" key="6">
    <source>
        <dbReference type="ARBA" id="ARBA00023136"/>
    </source>
</evidence>
<accession>A0A8W8N7U6</accession>
<sequence length="403" mass="45338">MIQFARKLEIYEPKQDDGYREIHEGNTSLASYKKGWLLECGKQHKAPSKRMDLEKEFEISTASNSTDGPQISGSSMPAALQFVFGVLGNLIAILALFTARKKHKWRPFYRLVLGLALTDGGGILLIFPTIFLRYASNFTYDFPKPLCDYSSFMFIFTLTSSAMIVCALSFDRFMAILYPFRYNMIGKKYRANIMLGLVWITCAFLASLPLMGLGSSLSYYPGSWCFLNFVSLSTLDRVNSFIYSLIGLFILLTTFIFNLCVVITLCRNLATNKRISQKSRKKSDIFNVVFLLVLVLVFATCWTPLMIVIFGHAAALASDNGKLELFVVRLAVTNSIVDPWIYILFRKENIILITRKIGNFWGKISVSSSSVSNDVIPSSDARKQSFENTLSSARTLSTDDVTV</sequence>
<dbReference type="Pfam" id="PF00001">
    <property type="entry name" value="7tm_1"/>
    <property type="match status" value="1"/>
</dbReference>
<comment type="similarity">
    <text evidence="10">Belongs to the G-protein coupled receptor 1 family.</text>
</comment>
<evidence type="ECO:0000256" key="2">
    <source>
        <dbReference type="ARBA" id="ARBA00022475"/>
    </source>
</evidence>
<feature type="transmembrane region" description="Helical" evidence="11">
    <location>
        <begin position="240"/>
        <end position="265"/>
    </location>
</feature>
<name>A0A8W8N7U6_MAGGI</name>
<dbReference type="CDD" id="cd14981">
    <property type="entry name" value="7tmA_Prostanoid_R"/>
    <property type="match status" value="1"/>
</dbReference>
<evidence type="ECO:0000256" key="10">
    <source>
        <dbReference type="RuleBase" id="RU000688"/>
    </source>
</evidence>
<dbReference type="PROSITE" id="PS50262">
    <property type="entry name" value="G_PROTEIN_RECEP_F1_2"/>
    <property type="match status" value="1"/>
</dbReference>
<evidence type="ECO:0000256" key="1">
    <source>
        <dbReference type="ARBA" id="ARBA00004651"/>
    </source>
</evidence>
<keyword evidence="5 10" id="KW-0297">G-protein coupled receptor</keyword>
<dbReference type="PRINTS" id="PR00237">
    <property type="entry name" value="GPCRRHODOPSN"/>
</dbReference>
<keyword evidence="14" id="KW-1185">Reference proteome</keyword>
<proteinExistence type="inferred from homology"/>
<dbReference type="Gene3D" id="1.20.1070.10">
    <property type="entry name" value="Rhodopsin 7-helix transmembrane proteins"/>
    <property type="match status" value="1"/>
</dbReference>
<comment type="subcellular location">
    <subcellularLocation>
        <location evidence="1">Cell membrane</location>
        <topology evidence="1">Multi-pass membrane protein</topology>
    </subcellularLocation>
</comment>
<dbReference type="GO" id="GO:0007204">
    <property type="term" value="P:positive regulation of cytosolic calcium ion concentration"/>
    <property type="evidence" value="ECO:0007669"/>
    <property type="project" value="TreeGrafter"/>
</dbReference>
<dbReference type="PANTHER" id="PTHR11866">
    <property type="entry name" value="G-PROTEIN COUPLED RECEPTOR FAMILY 1 MEMBER"/>
    <property type="match status" value="1"/>
</dbReference>
<evidence type="ECO:0000256" key="11">
    <source>
        <dbReference type="SAM" id="Phobius"/>
    </source>
</evidence>
<dbReference type="PANTHER" id="PTHR11866:SF16">
    <property type="entry name" value="PROSTAGLANDIN E2 RECEPTOR EP4 SUBTYPE-LIKE PROTEIN"/>
    <property type="match status" value="1"/>
</dbReference>
<evidence type="ECO:0000256" key="8">
    <source>
        <dbReference type="ARBA" id="ARBA00023180"/>
    </source>
</evidence>